<sequence>MSSVCGSYYGEDGVFVAGFTCPKADSDAAALFCCGFNNLKYCCDDPNGFFPNNFGAIALSIAVMLAFALLFSLCILCYFIITTEPIDLDNGLELQATEVETLSSFTQISHAHVPAVEAGEPHQYKMLYIESTKTRTKPFECARWSTRLEETLPEGQSGL</sequence>
<evidence type="ECO:0000259" key="2">
    <source>
        <dbReference type="Pfam" id="PF13908"/>
    </source>
</evidence>
<accession>A0AAQ4Q358</accession>
<protein>
    <recommendedName>
        <fullName evidence="2">Shisa N-terminal domain-containing protein</fullName>
    </recommendedName>
</protein>
<dbReference type="Ensembl" id="ENSGACT00000073751.1">
    <property type="protein sequence ID" value="ENSGACP00000045177.1"/>
    <property type="gene ID" value="ENSGACG00000031104.1"/>
</dbReference>
<proteinExistence type="predicted"/>
<evidence type="ECO:0000256" key="1">
    <source>
        <dbReference type="SAM" id="Phobius"/>
    </source>
</evidence>
<keyword evidence="4" id="KW-1185">Reference proteome</keyword>
<evidence type="ECO:0000313" key="4">
    <source>
        <dbReference type="Proteomes" id="UP000007635"/>
    </source>
</evidence>
<reference evidence="3" key="3">
    <citation type="submission" date="2025-09" db="UniProtKB">
        <authorList>
            <consortium name="Ensembl"/>
        </authorList>
    </citation>
    <scope>IDENTIFICATION</scope>
</reference>
<dbReference type="Proteomes" id="UP000007635">
    <property type="component" value="Chromosome VIII"/>
</dbReference>
<feature type="transmembrane region" description="Helical" evidence="1">
    <location>
        <begin position="54"/>
        <end position="81"/>
    </location>
</feature>
<dbReference type="GeneTree" id="ENSGT00940000161304"/>
<organism evidence="3 4">
    <name type="scientific">Gasterosteus aculeatus aculeatus</name>
    <name type="common">three-spined stickleback</name>
    <dbReference type="NCBI Taxonomy" id="481459"/>
    <lineage>
        <taxon>Eukaryota</taxon>
        <taxon>Metazoa</taxon>
        <taxon>Chordata</taxon>
        <taxon>Craniata</taxon>
        <taxon>Vertebrata</taxon>
        <taxon>Euteleostomi</taxon>
        <taxon>Actinopterygii</taxon>
        <taxon>Neopterygii</taxon>
        <taxon>Teleostei</taxon>
        <taxon>Neoteleostei</taxon>
        <taxon>Acanthomorphata</taxon>
        <taxon>Eupercaria</taxon>
        <taxon>Perciformes</taxon>
        <taxon>Cottioidei</taxon>
        <taxon>Gasterosteales</taxon>
        <taxon>Gasterosteidae</taxon>
        <taxon>Gasterosteus</taxon>
    </lineage>
</organism>
<keyword evidence="1" id="KW-0812">Transmembrane</keyword>
<name>A0AAQ4Q358_GASAC</name>
<dbReference type="Pfam" id="PF13908">
    <property type="entry name" value="Shisa_N"/>
    <property type="match status" value="1"/>
</dbReference>
<feature type="domain" description="Shisa N-terminal" evidence="2">
    <location>
        <begin position="3"/>
        <end position="47"/>
    </location>
</feature>
<dbReference type="AlphaFoldDB" id="A0AAQ4Q358"/>
<evidence type="ECO:0000313" key="3">
    <source>
        <dbReference type="Ensembl" id="ENSGACP00000045177.1"/>
    </source>
</evidence>
<dbReference type="InterPro" id="IPR053891">
    <property type="entry name" value="Shisa_N"/>
</dbReference>
<reference evidence="3 4" key="1">
    <citation type="journal article" date="2021" name="G3 (Bethesda)">
        <title>Improved contiguity of the threespine stickleback genome using long-read sequencing.</title>
        <authorList>
            <person name="Nath S."/>
            <person name="Shaw D.E."/>
            <person name="White M.A."/>
        </authorList>
    </citation>
    <scope>NUCLEOTIDE SEQUENCE [LARGE SCALE GENOMIC DNA]</scope>
    <source>
        <strain evidence="3 4">Lake Benthic</strain>
    </source>
</reference>
<reference evidence="3" key="2">
    <citation type="submission" date="2025-08" db="UniProtKB">
        <authorList>
            <consortium name="Ensembl"/>
        </authorList>
    </citation>
    <scope>IDENTIFICATION</scope>
</reference>
<keyword evidence="1" id="KW-0472">Membrane</keyword>
<keyword evidence="1" id="KW-1133">Transmembrane helix</keyword>